<reference evidence="1 2" key="1">
    <citation type="journal article" date="2015" name="Microbiome">
        <title>Genomic resolution of linkages in carbon, nitrogen, and sulfur cycling among widespread estuary sediment bacteria.</title>
        <authorList>
            <person name="Baker B.J."/>
            <person name="Lazar C.S."/>
            <person name="Teske A.P."/>
            <person name="Dick G.J."/>
        </authorList>
    </citation>
    <scope>NUCLEOTIDE SEQUENCE [LARGE SCALE GENOMIC DNA]</scope>
    <source>
        <strain evidence="1">SM23_60</strain>
    </source>
</reference>
<dbReference type="AlphaFoldDB" id="A0A0S8GCY2"/>
<evidence type="ECO:0008006" key="3">
    <source>
        <dbReference type="Google" id="ProtNLM"/>
    </source>
</evidence>
<comment type="caution">
    <text evidence="1">The sequence shown here is derived from an EMBL/GenBank/DDBJ whole genome shotgun (WGS) entry which is preliminary data.</text>
</comment>
<name>A0A0S8GCY2_UNCW3</name>
<protein>
    <recommendedName>
        <fullName evidence="3">GxxExxY protein</fullName>
    </recommendedName>
</protein>
<evidence type="ECO:0000313" key="2">
    <source>
        <dbReference type="Proteomes" id="UP000051096"/>
    </source>
</evidence>
<sequence>MEDRVLHRGLSYEVVGCFYEVYNELGPGHKEKIYHEALKLLFVEKQIMFDDNKRLKIMFKGKPIGVYQPDFIVDDKIIVELKAVPKMLKIFERQLYYYLKGTPYTVGYLVNFGIDKIDIRRRVYDSARKHSG</sequence>
<evidence type="ECO:0000313" key="1">
    <source>
        <dbReference type="EMBL" id="KPK70148.1"/>
    </source>
</evidence>
<proteinExistence type="predicted"/>
<dbReference type="EMBL" id="LJUO01000100">
    <property type="protein sequence ID" value="KPK70148.1"/>
    <property type="molecule type" value="Genomic_DNA"/>
</dbReference>
<organism evidence="1 2">
    <name type="scientific">candidate division WOR_3 bacterium SM23_60</name>
    <dbReference type="NCBI Taxonomy" id="1703780"/>
    <lineage>
        <taxon>Bacteria</taxon>
        <taxon>Bacteria division WOR-3</taxon>
    </lineage>
</organism>
<accession>A0A0S8GCY2</accession>
<gene>
    <name evidence="1" type="ORF">AMJ87_09345</name>
</gene>
<dbReference type="Pfam" id="PF13366">
    <property type="entry name" value="PDDEXK_3"/>
    <property type="match status" value="1"/>
</dbReference>
<dbReference type="NCBIfam" id="TIGR04256">
    <property type="entry name" value="GxxExxY"/>
    <property type="match status" value="1"/>
</dbReference>
<dbReference type="InterPro" id="IPR026350">
    <property type="entry name" value="GxxExxY"/>
</dbReference>
<dbReference type="Proteomes" id="UP000051096">
    <property type="component" value="Unassembled WGS sequence"/>
</dbReference>